<dbReference type="SUPFAM" id="SSF51395">
    <property type="entry name" value="FMN-linked oxidoreductases"/>
    <property type="match status" value="1"/>
</dbReference>
<dbReference type="PANTHER" id="PTHR43303:SF4">
    <property type="entry name" value="NADPH DEHYDROGENASE C23G7.10C-RELATED"/>
    <property type="match status" value="1"/>
</dbReference>
<keyword evidence="5" id="KW-0560">Oxidoreductase</keyword>
<sequence length="367" mass="39916">MSSLLFSPLTIGKLELANRIVVAPMCQYMASDGVPADWHLVHLGQFAQSGPGLILVEATGVEAEGRITPACTGLYSDASEAAFARIIDFCRSVGESKIGIQLSHAGRKGSTRKPWEGAGQISLAEGGWKTGAPSNEPYLEGWEPPSEIDHYGLDRIKAAFVDATRRAARAGFDLIEVHAAHGYLLHQFLSPISNRRKDAYGGSLENRMRFPLEVFDAVRQAFPADRPVILRLSATDWIEGGWDLVQSVEFAKALKKAGCEMIHVSSGGLDQRQEIVAGPGYQVRFADEIKWQAETATLAVGQITDPVQAETILLSGQADAVALARGMLWDPRWVWHAAKELGAEVQLPAPYARCNPAMRGKPFITRS</sequence>
<evidence type="ECO:0000256" key="4">
    <source>
        <dbReference type="ARBA" id="ARBA00022857"/>
    </source>
</evidence>
<dbReference type="InterPro" id="IPR013785">
    <property type="entry name" value="Aldolase_TIM"/>
</dbReference>
<dbReference type="PANTHER" id="PTHR43303">
    <property type="entry name" value="NADPH DEHYDROGENASE C23G7.10C-RELATED"/>
    <property type="match status" value="1"/>
</dbReference>
<name>A0ABT1CUR9_9HYPH</name>
<dbReference type="Proteomes" id="UP001320715">
    <property type="component" value="Unassembled WGS sequence"/>
</dbReference>
<accession>A0ABT1CUR9</accession>
<dbReference type="Gene3D" id="3.20.20.70">
    <property type="entry name" value="Aldolase class I"/>
    <property type="match status" value="1"/>
</dbReference>
<evidence type="ECO:0000256" key="2">
    <source>
        <dbReference type="ARBA" id="ARBA00022630"/>
    </source>
</evidence>
<dbReference type="Pfam" id="PF00724">
    <property type="entry name" value="Oxidored_FMN"/>
    <property type="match status" value="1"/>
</dbReference>
<dbReference type="InterPro" id="IPR044152">
    <property type="entry name" value="YqjM-like"/>
</dbReference>
<organism evidence="7 8">
    <name type="scientific">Hoeflea alexandrii</name>
    <dbReference type="NCBI Taxonomy" id="288436"/>
    <lineage>
        <taxon>Bacteria</taxon>
        <taxon>Pseudomonadati</taxon>
        <taxon>Pseudomonadota</taxon>
        <taxon>Alphaproteobacteria</taxon>
        <taxon>Hyphomicrobiales</taxon>
        <taxon>Rhizobiaceae</taxon>
        <taxon>Hoeflea</taxon>
    </lineage>
</organism>
<evidence type="ECO:0000259" key="6">
    <source>
        <dbReference type="Pfam" id="PF00724"/>
    </source>
</evidence>
<keyword evidence="3" id="KW-0288">FMN</keyword>
<evidence type="ECO:0000313" key="7">
    <source>
        <dbReference type="EMBL" id="MCO6409280.1"/>
    </source>
</evidence>
<comment type="caution">
    <text evidence="7">The sequence shown here is derived from an EMBL/GenBank/DDBJ whole genome shotgun (WGS) entry which is preliminary data.</text>
</comment>
<dbReference type="CDD" id="cd02932">
    <property type="entry name" value="OYE_YqiM_FMN"/>
    <property type="match status" value="1"/>
</dbReference>
<evidence type="ECO:0000256" key="1">
    <source>
        <dbReference type="ARBA" id="ARBA00001917"/>
    </source>
</evidence>
<keyword evidence="8" id="KW-1185">Reference proteome</keyword>
<protein>
    <submittedName>
        <fullName evidence="7">Oxidoreductase</fullName>
    </submittedName>
</protein>
<proteinExistence type="predicted"/>
<comment type="cofactor">
    <cofactor evidence="1">
        <name>FMN</name>
        <dbReference type="ChEBI" id="CHEBI:58210"/>
    </cofactor>
</comment>
<reference evidence="7 8" key="1">
    <citation type="submission" date="2020-01" db="EMBL/GenBank/DDBJ databases">
        <title>Genomes of bacteria type strains.</title>
        <authorList>
            <person name="Chen J."/>
            <person name="Zhu S."/>
            <person name="Yang J."/>
        </authorList>
    </citation>
    <scope>NUCLEOTIDE SEQUENCE [LARGE SCALE GENOMIC DNA]</scope>
    <source>
        <strain evidence="7 8">DSM 16655</strain>
    </source>
</reference>
<dbReference type="EMBL" id="JAAAML010000002">
    <property type="protein sequence ID" value="MCO6409280.1"/>
    <property type="molecule type" value="Genomic_DNA"/>
</dbReference>
<keyword evidence="2" id="KW-0285">Flavoprotein</keyword>
<evidence type="ECO:0000313" key="8">
    <source>
        <dbReference type="Proteomes" id="UP001320715"/>
    </source>
</evidence>
<evidence type="ECO:0000256" key="3">
    <source>
        <dbReference type="ARBA" id="ARBA00022643"/>
    </source>
</evidence>
<keyword evidence="4" id="KW-0521">NADP</keyword>
<dbReference type="RefSeq" id="WP_252916190.1">
    <property type="nucleotide sequence ID" value="NZ_JAAAML010000002.1"/>
</dbReference>
<gene>
    <name evidence="7" type="ORF">GTW23_13935</name>
</gene>
<dbReference type="InterPro" id="IPR001155">
    <property type="entry name" value="OxRdtase_FMN_N"/>
</dbReference>
<evidence type="ECO:0000256" key="5">
    <source>
        <dbReference type="ARBA" id="ARBA00023002"/>
    </source>
</evidence>
<feature type="domain" description="NADH:flavin oxidoreductase/NADH oxidase N-terminal" evidence="6">
    <location>
        <begin position="5"/>
        <end position="341"/>
    </location>
</feature>